<dbReference type="PANTHER" id="PTHR11716">
    <property type="entry name" value="PHOSPHOLIPASE A2 FAMILY MEMBER"/>
    <property type="match status" value="1"/>
</dbReference>
<dbReference type="GO" id="GO:0006644">
    <property type="term" value="P:phospholipid metabolic process"/>
    <property type="evidence" value="ECO:0007669"/>
    <property type="project" value="InterPro"/>
</dbReference>
<comment type="subcellular location">
    <subcellularLocation>
        <location evidence="3">Secreted</location>
    </subcellularLocation>
</comment>
<dbReference type="GO" id="GO:0004623">
    <property type="term" value="F:phospholipase A2 activity"/>
    <property type="evidence" value="ECO:0000318"/>
    <property type="project" value="GO_Central"/>
</dbReference>
<comment type="similarity">
    <text evidence="4">Belongs to the phospholipase A2 family.</text>
</comment>
<dbReference type="GO" id="GO:0050482">
    <property type="term" value="P:arachidonate secretion"/>
    <property type="evidence" value="ECO:0007669"/>
    <property type="project" value="InterPro"/>
</dbReference>
<evidence type="ECO:0000256" key="10">
    <source>
        <dbReference type="ARBA" id="ARBA00022837"/>
    </source>
</evidence>
<comment type="cofactor">
    <cofactor evidence="2">
        <name>Ca(2+)</name>
        <dbReference type="ChEBI" id="CHEBI:29108"/>
    </cofactor>
</comment>
<evidence type="ECO:0000313" key="14">
    <source>
        <dbReference type="Proteomes" id="UP000235220"/>
    </source>
</evidence>
<dbReference type="CDD" id="cd04706">
    <property type="entry name" value="PLA2_plant"/>
    <property type="match status" value="1"/>
</dbReference>
<dbReference type="GeneID" id="109007452"/>
<keyword evidence="10" id="KW-0106">Calcium</keyword>
<evidence type="ECO:0000256" key="11">
    <source>
        <dbReference type="ARBA" id="ARBA00022963"/>
    </source>
</evidence>
<keyword evidence="13" id="KW-1015">Disulfide bond</keyword>
<gene>
    <name evidence="15" type="primary">LOC109007452</name>
</gene>
<dbReference type="SUPFAM" id="SSF48619">
    <property type="entry name" value="Phospholipase A2, PLA2"/>
    <property type="match status" value="1"/>
</dbReference>
<dbReference type="EC" id="3.1.1.4" evidence="5"/>
<evidence type="ECO:0000256" key="12">
    <source>
        <dbReference type="ARBA" id="ARBA00023098"/>
    </source>
</evidence>
<dbReference type="RefSeq" id="XP_018842669.1">
    <property type="nucleotide sequence ID" value="XM_018987124.2"/>
</dbReference>
<dbReference type="Gramene" id="Jr16_05280_p1">
    <property type="protein sequence ID" value="cds.Jr16_05280_p1"/>
    <property type="gene ID" value="Jr16_05280"/>
</dbReference>
<evidence type="ECO:0000256" key="2">
    <source>
        <dbReference type="ARBA" id="ARBA00001913"/>
    </source>
</evidence>
<evidence type="ECO:0000256" key="13">
    <source>
        <dbReference type="ARBA" id="ARBA00023157"/>
    </source>
</evidence>
<name>A0A2I4GFI9_JUGRE</name>
<sequence>MAPADKSLKYVLLVSCSLVVLNLFCIDPVHSLDLGLKLKGPAKALAKHFKCSRKCESEFCKVPPLLRYGKYCGLLYGGCPGEKPCDALDACCMDHDACVGNKNHGYGYLNRECSRNLLKCMAKVKKSGAETFQGSKCQAGEVIDVITDVIKVALGAGKFVPPSK</sequence>
<organism evidence="14 15">
    <name type="scientific">Juglans regia</name>
    <name type="common">English walnut</name>
    <dbReference type="NCBI Taxonomy" id="51240"/>
    <lineage>
        <taxon>Eukaryota</taxon>
        <taxon>Viridiplantae</taxon>
        <taxon>Streptophyta</taxon>
        <taxon>Embryophyta</taxon>
        <taxon>Tracheophyta</taxon>
        <taxon>Spermatophyta</taxon>
        <taxon>Magnoliopsida</taxon>
        <taxon>eudicotyledons</taxon>
        <taxon>Gunneridae</taxon>
        <taxon>Pentapetalae</taxon>
        <taxon>rosids</taxon>
        <taxon>fabids</taxon>
        <taxon>Fagales</taxon>
        <taxon>Juglandaceae</taxon>
        <taxon>Juglans</taxon>
    </lineage>
</organism>
<evidence type="ECO:0000313" key="15">
    <source>
        <dbReference type="RefSeq" id="XP_018842669.1"/>
    </source>
</evidence>
<keyword evidence="9" id="KW-0378">Hydrolase</keyword>
<reference evidence="15" key="1">
    <citation type="submission" date="2025-08" db="UniProtKB">
        <authorList>
            <consortium name="RefSeq"/>
        </authorList>
    </citation>
    <scope>IDENTIFICATION</scope>
    <source>
        <tissue evidence="15">Leaves</tissue>
    </source>
</reference>
<dbReference type="GO" id="GO:0016042">
    <property type="term" value="P:lipid catabolic process"/>
    <property type="evidence" value="ECO:0007669"/>
    <property type="project" value="UniProtKB-KW"/>
</dbReference>
<dbReference type="OrthoDB" id="1932081at2759"/>
<comment type="catalytic activity">
    <reaction evidence="1">
        <text>a 1,2-diacyl-sn-glycero-3-phosphocholine + H2O = a 1-acyl-sn-glycero-3-phosphocholine + a fatty acid + H(+)</text>
        <dbReference type="Rhea" id="RHEA:15801"/>
        <dbReference type="ChEBI" id="CHEBI:15377"/>
        <dbReference type="ChEBI" id="CHEBI:15378"/>
        <dbReference type="ChEBI" id="CHEBI:28868"/>
        <dbReference type="ChEBI" id="CHEBI:57643"/>
        <dbReference type="ChEBI" id="CHEBI:58168"/>
        <dbReference type="EC" id="3.1.1.4"/>
    </reaction>
</comment>
<evidence type="ECO:0000256" key="3">
    <source>
        <dbReference type="ARBA" id="ARBA00004613"/>
    </source>
</evidence>
<dbReference type="PROSITE" id="PS00118">
    <property type="entry name" value="PA2_HIS"/>
    <property type="match status" value="1"/>
</dbReference>
<dbReference type="PANTHER" id="PTHR11716:SF47">
    <property type="entry name" value="PHOSPHOLIPASE A2-ALPHA"/>
    <property type="match status" value="1"/>
</dbReference>
<evidence type="ECO:0000256" key="9">
    <source>
        <dbReference type="ARBA" id="ARBA00022801"/>
    </source>
</evidence>
<dbReference type="GO" id="GO:0008289">
    <property type="term" value="F:lipid binding"/>
    <property type="evidence" value="ECO:0000318"/>
    <property type="project" value="GO_Central"/>
</dbReference>
<dbReference type="KEGG" id="jre:109007452"/>
<dbReference type="InterPro" id="IPR001211">
    <property type="entry name" value="PLA2"/>
</dbReference>
<dbReference type="AlphaFoldDB" id="A0A2I4GFI9"/>
<evidence type="ECO:0000256" key="5">
    <source>
        <dbReference type="ARBA" id="ARBA00013278"/>
    </source>
</evidence>
<keyword evidence="8" id="KW-0732">Signal</keyword>
<dbReference type="GO" id="GO:0012505">
    <property type="term" value="C:endomembrane system"/>
    <property type="evidence" value="ECO:0007669"/>
    <property type="project" value="UniProtKB-ARBA"/>
</dbReference>
<dbReference type="InterPro" id="IPR036444">
    <property type="entry name" value="PLipase_A2_dom_sf"/>
</dbReference>
<accession>A0A2I4GFI9</accession>
<dbReference type="InterPro" id="IPR033113">
    <property type="entry name" value="PLA2_histidine"/>
</dbReference>
<dbReference type="FunFam" id="1.20.90.10:FF:000005">
    <property type="entry name" value="Secretory phospholipase A2"/>
    <property type="match status" value="1"/>
</dbReference>
<keyword evidence="11" id="KW-0442">Lipid degradation</keyword>
<dbReference type="Proteomes" id="UP000235220">
    <property type="component" value="Chromosome 16"/>
</dbReference>
<dbReference type="GO" id="GO:0005509">
    <property type="term" value="F:calcium ion binding"/>
    <property type="evidence" value="ECO:0000318"/>
    <property type="project" value="GO_Central"/>
</dbReference>
<evidence type="ECO:0000256" key="6">
    <source>
        <dbReference type="ARBA" id="ARBA00022525"/>
    </source>
</evidence>
<proteinExistence type="inferred from homology"/>
<keyword evidence="6" id="KW-0964">Secreted</keyword>
<evidence type="ECO:0000256" key="4">
    <source>
        <dbReference type="ARBA" id="ARBA00007056"/>
    </source>
</evidence>
<protein>
    <recommendedName>
        <fullName evidence="5">phospholipase A2</fullName>
        <ecNumber evidence="5">3.1.1.4</ecNumber>
    </recommendedName>
</protein>
<dbReference type="Gene3D" id="1.20.90.10">
    <property type="entry name" value="Phospholipase A2 domain"/>
    <property type="match status" value="1"/>
</dbReference>
<keyword evidence="7" id="KW-0479">Metal-binding</keyword>
<evidence type="ECO:0000256" key="8">
    <source>
        <dbReference type="ARBA" id="ARBA00022729"/>
    </source>
</evidence>
<evidence type="ECO:0000256" key="1">
    <source>
        <dbReference type="ARBA" id="ARBA00001604"/>
    </source>
</evidence>
<dbReference type="GO" id="GO:0005576">
    <property type="term" value="C:extracellular region"/>
    <property type="evidence" value="ECO:0007669"/>
    <property type="project" value="UniProtKB-SubCell"/>
</dbReference>
<keyword evidence="14" id="KW-1185">Reference proteome</keyword>
<evidence type="ECO:0000256" key="7">
    <source>
        <dbReference type="ARBA" id="ARBA00022723"/>
    </source>
</evidence>
<dbReference type="STRING" id="51240.A0A2I4GFI9"/>
<keyword evidence="12" id="KW-0443">Lipid metabolism</keyword>